<evidence type="ECO:0000313" key="10">
    <source>
        <dbReference type="EMBL" id="VEP12123.1"/>
    </source>
</evidence>
<sequence length="171" mass="18622">MSHFDDIPRHKESGSSLIEMLTVVVIISILMATATPNILGFWRQNQVNAALDKLHGAIKEAQRQAIRQGRLCRINIDTTNNQLTGNPSNCLFSDRQINENIVIRTNLSGTPPNISFSHKGSTTKSGTIVISSTMTNRQKCFVISLGIGIMRTGNYTGSSTGSVSREGCQSN</sequence>
<dbReference type="InterPro" id="IPR045584">
    <property type="entry name" value="Pilin-like"/>
</dbReference>
<proteinExistence type="predicted"/>
<evidence type="ECO:0000256" key="8">
    <source>
        <dbReference type="SAM" id="Phobius"/>
    </source>
</evidence>
<keyword evidence="11" id="KW-1185">Reference proteome</keyword>
<dbReference type="Pfam" id="PF07963">
    <property type="entry name" value="N_methyl"/>
    <property type="match status" value="1"/>
</dbReference>
<feature type="transmembrane region" description="Helical" evidence="8">
    <location>
        <begin position="21"/>
        <end position="42"/>
    </location>
</feature>
<dbReference type="RefSeq" id="WP_144870002.1">
    <property type="nucleotide sequence ID" value="NZ_LR213887.1"/>
</dbReference>
<keyword evidence="3" id="KW-0488">Methylation</keyword>
<comment type="subcellular location">
    <subcellularLocation>
        <location evidence="1">Cell inner membrane</location>
        <topology evidence="1">Single-pass membrane protein</topology>
    </subcellularLocation>
</comment>
<keyword evidence="4" id="KW-0997">Cell inner membrane</keyword>
<name>A0A563VLB6_9CYAN</name>
<evidence type="ECO:0000256" key="4">
    <source>
        <dbReference type="ARBA" id="ARBA00022519"/>
    </source>
</evidence>
<organism evidence="10 11">
    <name type="scientific">Hyella patelloides LEGE 07179</name>
    <dbReference type="NCBI Taxonomy" id="945734"/>
    <lineage>
        <taxon>Bacteria</taxon>
        <taxon>Bacillati</taxon>
        <taxon>Cyanobacteriota</taxon>
        <taxon>Cyanophyceae</taxon>
        <taxon>Pleurocapsales</taxon>
        <taxon>Hyellaceae</taxon>
        <taxon>Hyella</taxon>
    </lineage>
</organism>
<evidence type="ECO:0000256" key="7">
    <source>
        <dbReference type="ARBA" id="ARBA00023136"/>
    </source>
</evidence>
<dbReference type="Pfam" id="PF12019">
    <property type="entry name" value="GspH"/>
    <property type="match status" value="1"/>
</dbReference>
<dbReference type="InterPro" id="IPR022346">
    <property type="entry name" value="T2SS_GspH"/>
</dbReference>
<keyword evidence="2" id="KW-1003">Cell membrane</keyword>
<dbReference type="GO" id="GO:0015627">
    <property type="term" value="C:type II protein secretion system complex"/>
    <property type="evidence" value="ECO:0007669"/>
    <property type="project" value="InterPro"/>
</dbReference>
<reference evidence="10 11" key="1">
    <citation type="submission" date="2019-01" db="EMBL/GenBank/DDBJ databases">
        <authorList>
            <person name="Brito A."/>
        </authorList>
    </citation>
    <scope>NUCLEOTIDE SEQUENCE [LARGE SCALE GENOMIC DNA]</scope>
    <source>
        <strain evidence="10">1</strain>
    </source>
</reference>
<gene>
    <name evidence="10" type="ORF">H1P_1350008</name>
</gene>
<dbReference type="OrthoDB" id="428628at2"/>
<evidence type="ECO:0000256" key="5">
    <source>
        <dbReference type="ARBA" id="ARBA00022692"/>
    </source>
</evidence>
<dbReference type="AlphaFoldDB" id="A0A563VLB6"/>
<dbReference type="Proteomes" id="UP000320055">
    <property type="component" value="Unassembled WGS sequence"/>
</dbReference>
<accession>A0A563VLB6</accession>
<evidence type="ECO:0000256" key="1">
    <source>
        <dbReference type="ARBA" id="ARBA00004377"/>
    </source>
</evidence>
<keyword evidence="7 8" id="KW-0472">Membrane</keyword>
<dbReference type="SUPFAM" id="SSF54523">
    <property type="entry name" value="Pili subunits"/>
    <property type="match status" value="1"/>
</dbReference>
<keyword evidence="5 8" id="KW-0812">Transmembrane</keyword>
<dbReference type="GO" id="GO:0015628">
    <property type="term" value="P:protein secretion by the type II secretion system"/>
    <property type="evidence" value="ECO:0007669"/>
    <property type="project" value="InterPro"/>
</dbReference>
<evidence type="ECO:0000256" key="6">
    <source>
        <dbReference type="ARBA" id="ARBA00022989"/>
    </source>
</evidence>
<dbReference type="Gene3D" id="3.30.700.10">
    <property type="entry name" value="Glycoprotein, Type 4 Pilin"/>
    <property type="match status" value="1"/>
</dbReference>
<feature type="domain" description="General secretion pathway GspH" evidence="9">
    <location>
        <begin position="52"/>
        <end position="144"/>
    </location>
</feature>
<dbReference type="EMBL" id="CAACVJ010000041">
    <property type="protein sequence ID" value="VEP12123.1"/>
    <property type="molecule type" value="Genomic_DNA"/>
</dbReference>
<evidence type="ECO:0000313" key="11">
    <source>
        <dbReference type="Proteomes" id="UP000320055"/>
    </source>
</evidence>
<dbReference type="GO" id="GO:0005886">
    <property type="term" value="C:plasma membrane"/>
    <property type="evidence" value="ECO:0007669"/>
    <property type="project" value="UniProtKB-SubCell"/>
</dbReference>
<evidence type="ECO:0000259" key="9">
    <source>
        <dbReference type="Pfam" id="PF12019"/>
    </source>
</evidence>
<evidence type="ECO:0000256" key="3">
    <source>
        <dbReference type="ARBA" id="ARBA00022481"/>
    </source>
</evidence>
<evidence type="ECO:0000256" key="2">
    <source>
        <dbReference type="ARBA" id="ARBA00022475"/>
    </source>
</evidence>
<keyword evidence="6 8" id="KW-1133">Transmembrane helix</keyword>
<protein>
    <submittedName>
        <fullName evidence="10">Type 4 prepilin-like protein</fullName>
    </submittedName>
</protein>
<dbReference type="InterPro" id="IPR012902">
    <property type="entry name" value="N_methyl_site"/>
</dbReference>